<evidence type="ECO:0000313" key="10">
    <source>
        <dbReference type="EMBL" id="CAF3601567.1"/>
    </source>
</evidence>
<dbReference type="EMBL" id="CAJOAZ010000119">
    <property type="protein sequence ID" value="CAF3540116.1"/>
    <property type="molecule type" value="Genomic_DNA"/>
</dbReference>
<accession>A0A813N719</accession>
<evidence type="ECO:0000313" key="4">
    <source>
        <dbReference type="EMBL" id="CAF0753485.1"/>
    </source>
</evidence>
<dbReference type="Proteomes" id="UP000663832">
    <property type="component" value="Unassembled WGS sequence"/>
</dbReference>
<reference evidence="3" key="1">
    <citation type="submission" date="2021-02" db="EMBL/GenBank/DDBJ databases">
        <authorList>
            <person name="Nowell W R."/>
        </authorList>
    </citation>
    <scope>NUCLEOTIDE SEQUENCE</scope>
</reference>
<dbReference type="Proteomes" id="UP000663860">
    <property type="component" value="Unassembled WGS sequence"/>
</dbReference>
<evidence type="ECO:0000313" key="13">
    <source>
        <dbReference type="Proteomes" id="UP000663860"/>
    </source>
</evidence>
<dbReference type="EMBL" id="CAJNOG010000013">
    <property type="protein sequence ID" value="CAF0753485.1"/>
    <property type="molecule type" value="Genomic_DNA"/>
</dbReference>
<dbReference type="EMBL" id="CAJNOI010000027">
    <property type="protein sequence ID" value="CAF0867051.1"/>
    <property type="molecule type" value="Genomic_DNA"/>
</dbReference>
<dbReference type="EMBL" id="CAJOBB010000187">
    <property type="protein sequence ID" value="CAF3601567.1"/>
    <property type="molecule type" value="Genomic_DNA"/>
</dbReference>
<dbReference type="EMBL" id="CAJNOM010000406">
    <property type="protein sequence ID" value="CAF1419592.1"/>
    <property type="molecule type" value="Genomic_DNA"/>
</dbReference>
<sequence length="144" mass="15999">MSSPIGFTQRISSMIKLNWLLILAALLFVCCSSINSKSIDVDQSSEHQMIDSFYPNSLFVEDSDMVERAAPRLGRASPRLGRASPRLGRASPRLGRNAAASLHSRLSHAGRYYNGDEDTTNDNQYDIESIMQERRAAPRLGRAV</sequence>
<evidence type="ECO:0000313" key="7">
    <source>
        <dbReference type="EMBL" id="CAF1419592.1"/>
    </source>
</evidence>
<dbReference type="EMBL" id="CAJNON010000024">
    <property type="protein sequence ID" value="CAF0807996.1"/>
    <property type="molecule type" value="Genomic_DNA"/>
</dbReference>
<feature type="chain" id="PRO_5036222428" evidence="2">
    <location>
        <begin position="37"/>
        <end position="144"/>
    </location>
</feature>
<name>A0A813N719_9BILA</name>
<dbReference type="Proteomes" id="UP000663868">
    <property type="component" value="Unassembled WGS sequence"/>
</dbReference>
<dbReference type="AlphaFoldDB" id="A0A813N719"/>
<evidence type="ECO:0000313" key="3">
    <source>
        <dbReference type="EMBL" id="CAF0733670.1"/>
    </source>
</evidence>
<dbReference type="OrthoDB" id="10086908at2759"/>
<keyword evidence="2" id="KW-0732">Signal</keyword>
<feature type="signal peptide" evidence="2">
    <location>
        <begin position="1"/>
        <end position="36"/>
    </location>
</feature>
<evidence type="ECO:0000313" key="8">
    <source>
        <dbReference type="EMBL" id="CAF1420000.1"/>
    </source>
</evidence>
<evidence type="ECO:0000313" key="5">
    <source>
        <dbReference type="EMBL" id="CAF0807996.1"/>
    </source>
</evidence>
<dbReference type="Proteomes" id="UP000663845">
    <property type="component" value="Unassembled WGS sequence"/>
</dbReference>
<proteinExistence type="predicted"/>
<feature type="region of interest" description="Disordered" evidence="1">
    <location>
        <begin position="71"/>
        <end position="94"/>
    </location>
</feature>
<dbReference type="Proteomes" id="UP000663891">
    <property type="component" value="Unassembled WGS sequence"/>
</dbReference>
<gene>
    <name evidence="6" type="ORF">BJG266_LOCUS8694</name>
    <name evidence="3" type="ORF">IZO911_LOCUS3058</name>
    <name evidence="4" type="ORF">JYZ213_LOCUS2634</name>
    <name evidence="10" type="ORF">KXQ929_LOCUS5159</name>
    <name evidence="11" type="ORF">OKA104_LOCUS30193</name>
    <name evidence="9" type="ORF">OXD698_LOCUS3393</name>
    <name evidence="7" type="ORF">QVE165_LOCUS38140</name>
    <name evidence="8" type="ORF">QVE165_LOCUS38172</name>
    <name evidence="5" type="ORF">VCS650_LOCUS4387</name>
</gene>
<evidence type="ECO:0000313" key="9">
    <source>
        <dbReference type="EMBL" id="CAF3540116.1"/>
    </source>
</evidence>
<evidence type="ECO:0000313" key="11">
    <source>
        <dbReference type="EMBL" id="CAF4008000.1"/>
    </source>
</evidence>
<dbReference type="Proteomes" id="UP000663881">
    <property type="component" value="Unassembled WGS sequence"/>
</dbReference>
<comment type="caution">
    <text evidence="3">The sequence shown here is derived from an EMBL/GenBank/DDBJ whole genome shotgun (WGS) entry which is preliminary data.</text>
</comment>
<keyword evidence="12" id="KW-1185">Reference proteome</keyword>
<protein>
    <submittedName>
        <fullName evidence="3">Uncharacterized protein</fullName>
    </submittedName>
</protein>
<organism evidence="3 13">
    <name type="scientific">Adineta steineri</name>
    <dbReference type="NCBI Taxonomy" id="433720"/>
    <lineage>
        <taxon>Eukaryota</taxon>
        <taxon>Metazoa</taxon>
        <taxon>Spiralia</taxon>
        <taxon>Gnathifera</taxon>
        <taxon>Rotifera</taxon>
        <taxon>Eurotatoria</taxon>
        <taxon>Bdelloidea</taxon>
        <taxon>Adinetida</taxon>
        <taxon>Adinetidae</taxon>
        <taxon>Adineta</taxon>
    </lineage>
</organism>
<dbReference type="Proteomes" id="UP000663877">
    <property type="component" value="Unassembled WGS sequence"/>
</dbReference>
<evidence type="ECO:0000256" key="1">
    <source>
        <dbReference type="SAM" id="MobiDB-lite"/>
    </source>
</evidence>
<evidence type="ECO:0000313" key="12">
    <source>
        <dbReference type="Proteomes" id="UP000663832"/>
    </source>
</evidence>
<evidence type="ECO:0000313" key="6">
    <source>
        <dbReference type="EMBL" id="CAF0867051.1"/>
    </source>
</evidence>
<dbReference type="EMBL" id="CAJOAY010003191">
    <property type="protein sequence ID" value="CAF4008000.1"/>
    <property type="molecule type" value="Genomic_DNA"/>
</dbReference>
<dbReference type="EMBL" id="CAJNOM010000407">
    <property type="protein sequence ID" value="CAF1420000.1"/>
    <property type="molecule type" value="Genomic_DNA"/>
</dbReference>
<dbReference type="Proteomes" id="UP000663844">
    <property type="component" value="Unassembled WGS sequence"/>
</dbReference>
<dbReference type="EMBL" id="CAJNOE010000015">
    <property type="protein sequence ID" value="CAF0733670.1"/>
    <property type="molecule type" value="Genomic_DNA"/>
</dbReference>
<evidence type="ECO:0000256" key="2">
    <source>
        <dbReference type="SAM" id="SignalP"/>
    </source>
</evidence>